<sequence length="202" mass="22986">MKPFNLTFFDQLIPQLTLQISYSTPLVIPVSLPPLSGQIKENMFIDSFDEGVSFLSAQAGCQFSEFLKYHEVKSLNKLLLCHPFSKEFRNKVPPLVCQATIFAYDGITIGLATSHKFLDGKIMFNFVSVWTTISRGSYYRDVGFHGLAEASKVFPPRNEVPKIYLSMIKNLWFMESNNYITKRFTFDAKSISELRAVAKGEL</sequence>
<comment type="similarity">
    <text evidence="1">Belongs to the plant acyltransferase family.</text>
</comment>
<evidence type="ECO:0000256" key="1">
    <source>
        <dbReference type="ARBA" id="ARBA00009861"/>
    </source>
</evidence>
<dbReference type="Pfam" id="PF02458">
    <property type="entry name" value="Transferase"/>
    <property type="match status" value="1"/>
</dbReference>
<accession>A0A6A3CKG8</accession>
<dbReference type="GO" id="GO:0006508">
    <property type="term" value="P:proteolysis"/>
    <property type="evidence" value="ECO:0007669"/>
    <property type="project" value="UniProtKB-KW"/>
</dbReference>
<evidence type="ECO:0000313" key="5">
    <source>
        <dbReference type="Proteomes" id="UP000436088"/>
    </source>
</evidence>
<dbReference type="PANTHER" id="PTHR31623:SF20">
    <property type="entry name" value="VINORINE SYNTHASE-LIKE"/>
    <property type="match status" value="1"/>
</dbReference>
<dbReference type="PANTHER" id="PTHR31623">
    <property type="entry name" value="F21J9.9"/>
    <property type="match status" value="1"/>
</dbReference>
<gene>
    <name evidence="4" type="ORF">F3Y22_tig00003126pilonHSYRG00114</name>
</gene>
<organism evidence="4 5">
    <name type="scientific">Hibiscus syriacus</name>
    <name type="common">Rose of Sharon</name>
    <dbReference type="NCBI Taxonomy" id="106335"/>
    <lineage>
        <taxon>Eukaryota</taxon>
        <taxon>Viridiplantae</taxon>
        <taxon>Streptophyta</taxon>
        <taxon>Embryophyta</taxon>
        <taxon>Tracheophyta</taxon>
        <taxon>Spermatophyta</taxon>
        <taxon>Magnoliopsida</taxon>
        <taxon>eudicotyledons</taxon>
        <taxon>Gunneridae</taxon>
        <taxon>Pentapetalae</taxon>
        <taxon>rosids</taxon>
        <taxon>malvids</taxon>
        <taxon>Malvales</taxon>
        <taxon>Malvaceae</taxon>
        <taxon>Malvoideae</taxon>
        <taxon>Hibiscus</taxon>
    </lineage>
</organism>
<dbReference type="AlphaFoldDB" id="A0A6A3CKG8"/>
<keyword evidence="5" id="KW-1185">Reference proteome</keyword>
<evidence type="ECO:0000256" key="3">
    <source>
        <dbReference type="ARBA" id="ARBA00023315"/>
    </source>
</evidence>
<keyword evidence="3" id="KW-0012">Acyltransferase</keyword>
<evidence type="ECO:0000256" key="2">
    <source>
        <dbReference type="ARBA" id="ARBA00022679"/>
    </source>
</evidence>
<dbReference type="InterPro" id="IPR023213">
    <property type="entry name" value="CAT-like_dom_sf"/>
</dbReference>
<dbReference type="Gene3D" id="3.30.559.10">
    <property type="entry name" value="Chloramphenicol acetyltransferase-like domain"/>
    <property type="match status" value="1"/>
</dbReference>
<comment type="caution">
    <text evidence="4">The sequence shown here is derived from an EMBL/GenBank/DDBJ whole genome shotgun (WGS) entry which is preliminary data.</text>
</comment>
<keyword evidence="4" id="KW-0645">Protease</keyword>
<keyword evidence="4" id="KW-0378">Hydrolase</keyword>
<reference evidence="4" key="1">
    <citation type="submission" date="2019-09" db="EMBL/GenBank/DDBJ databases">
        <title>Draft genome information of white flower Hibiscus syriacus.</title>
        <authorList>
            <person name="Kim Y.-M."/>
        </authorList>
    </citation>
    <scope>NUCLEOTIDE SEQUENCE [LARGE SCALE GENOMIC DNA]</scope>
    <source>
        <strain evidence="4">YM2019G1</strain>
    </source>
</reference>
<name>A0A6A3CKG8_HIBSY</name>
<proteinExistence type="inferred from homology"/>
<evidence type="ECO:0000313" key="4">
    <source>
        <dbReference type="EMBL" id="KAE8729850.1"/>
    </source>
</evidence>
<dbReference type="GO" id="GO:0008233">
    <property type="term" value="F:peptidase activity"/>
    <property type="evidence" value="ECO:0007669"/>
    <property type="project" value="UniProtKB-KW"/>
</dbReference>
<protein>
    <submittedName>
        <fullName evidence="4">Papain family cysteine protease</fullName>
    </submittedName>
</protein>
<dbReference type="GO" id="GO:0016746">
    <property type="term" value="F:acyltransferase activity"/>
    <property type="evidence" value="ECO:0007669"/>
    <property type="project" value="UniProtKB-KW"/>
</dbReference>
<keyword evidence="2" id="KW-0808">Transferase</keyword>
<dbReference type="EMBL" id="VEPZ02000212">
    <property type="protein sequence ID" value="KAE8729850.1"/>
    <property type="molecule type" value="Genomic_DNA"/>
</dbReference>
<dbReference type="Proteomes" id="UP000436088">
    <property type="component" value="Unassembled WGS sequence"/>
</dbReference>
<dbReference type="OrthoDB" id="1932220at2759"/>